<dbReference type="InterPro" id="IPR056924">
    <property type="entry name" value="SH3_Tf2-1"/>
</dbReference>
<evidence type="ECO:0000259" key="1">
    <source>
        <dbReference type="Pfam" id="PF24626"/>
    </source>
</evidence>
<organism evidence="2 3">
    <name type="scientific">Solanum verrucosum</name>
    <dbReference type="NCBI Taxonomy" id="315347"/>
    <lineage>
        <taxon>Eukaryota</taxon>
        <taxon>Viridiplantae</taxon>
        <taxon>Streptophyta</taxon>
        <taxon>Embryophyta</taxon>
        <taxon>Tracheophyta</taxon>
        <taxon>Spermatophyta</taxon>
        <taxon>Magnoliopsida</taxon>
        <taxon>eudicotyledons</taxon>
        <taxon>Gunneridae</taxon>
        <taxon>Pentapetalae</taxon>
        <taxon>asterids</taxon>
        <taxon>lamiids</taxon>
        <taxon>Solanales</taxon>
        <taxon>Solanaceae</taxon>
        <taxon>Solanoideae</taxon>
        <taxon>Solaneae</taxon>
        <taxon>Solanum</taxon>
    </lineage>
</organism>
<evidence type="ECO:0000313" key="2">
    <source>
        <dbReference type="EMBL" id="WMV08634.1"/>
    </source>
</evidence>
<gene>
    <name evidence="2" type="ORF">MTR67_002019</name>
</gene>
<sequence>MLQNLRENLHQTQVHMKFFADQHHTNRELKEGDLVYLKLQPYRQTSVEVHKNLNLSAKYYGPYKVIKRIRSVSQASTRVTDPPGIPCFSLPFFFLITSSLNLQVKGLSTEEFVVWNDLVLALPNRIDAISNGAAAAPKQSGGWERAETTSLTVKLYTTTNEAPMSFGKFQLGGKGMGSAGTTAVMLEQFWVILEKGNWARSQVFERAAGVGKLKKWCWASFGNEFWPKDQGLEVISEGMDTLKNMASDMNEIDKVTSNLKNRNVRLKDTVNQAN</sequence>
<protein>
    <recommendedName>
        <fullName evidence="1">Tf2-1-like SH3-like domain-containing protein</fullName>
    </recommendedName>
</protein>
<dbReference type="Proteomes" id="UP001234989">
    <property type="component" value="Chromosome 1"/>
</dbReference>
<dbReference type="AlphaFoldDB" id="A0AAF0T8D1"/>
<dbReference type="Pfam" id="PF24626">
    <property type="entry name" value="SH3_Tf2-1"/>
    <property type="match status" value="1"/>
</dbReference>
<dbReference type="EMBL" id="CP133612">
    <property type="protein sequence ID" value="WMV08634.1"/>
    <property type="molecule type" value="Genomic_DNA"/>
</dbReference>
<name>A0AAF0T8D1_SOLVR</name>
<evidence type="ECO:0000313" key="3">
    <source>
        <dbReference type="Proteomes" id="UP001234989"/>
    </source>
</evidence>
<keyword evidence="3" id="KW-1185">Reference proteome</keyword>
<dbReference type="CDD" id="cd15841">
    <property type="entry name" value="SNARE_Qc"/>
    <property type="match status" value="1"/>
</dbReference>
<reference evidence="2" key="1">
    <citation type="submission" date="2023-08" db="EMBL/GenBank/DDBJ databases">
        <title>A de novo genome assembly of Solanum verrucosum Schlechtendal, a Mexican diploid species geographically isolated from the other diploid A-genome species in potato relatives.</title>
        <authorList>
            <person name="Hosaka K."/>
        </authorList>
    </citation>
    <scope>NUCLEOTIDE SEQUENCE</scope>
    <source>
        <tissue evidence="2">Young leaves</tissue>
    </source>
</reference>
<accession>A0AAF0T8D1</accession>
<feature type="domain" description="Tf2-1-like SH3-like" evidence="1">
    <location>
        <begin position="32"/>
        <end position="72"/>
    </location>
</feature>
<proteinExistence type="predicted"/>